<dbReference type="InterPro" id="IPR009522">
    <property type="entry name" value="Capsid_Phlebovir/Tenuivir"/>
</dbReference>
<organism evidence="1 2">
    <name type="scientific">Cinara cedri</name>
    <dbReference type="NCBI Taxonomy" id="506608"/>
    <lineage>
        <taxon>Eukaryota</taxon>
        <taxon>Metazoa</taxon>
        <taxon>Ecdysozoa</taxon>
        <taxon>Arthropoda</taxon>
        <taxon>Hexapoda</taxon>
        <taxon>Insecta</taxon>
        <taxon>Pterygota</taxon>
        <taxon>Neoptera</taxon>
        <taxon>Paraneoptera</taxon>
        <taxon>Hemiptera</taxon>
        <taxon>Sternorrhyncha</taxon>
        <taxon>Aphidomorpha</taxon>
        <taxon>Aphidoidea</taxon>
        <taxon>Aphididae</taxon>
        <taxon>Lachninae</taxon>
        <taxon>Cinara</taxon>
    </lineage>
</organism>
<dbReference type="OrthoDB" id="6613640at2759"/>
<gene>
    <name evidence="1" type="ORF">CINCED_3A011188</name>
</gene>
<dbReference type="Pfam" id="PF05733">
    <property type="entry name" value="Tenui_N"/>
    <property type="match status" value="1"/>
</dbReference>
<evidence type="ECO:0000313" key="2">
    <source>
        <dbReference type="Proteomes" id="UP000325440"/>
    </source>
</evidence>
<dbReference type="Proteomes" id="UP000325440">
    <property type="component" value="Unassembled WGS sequence"/>
</dbReference>
<dbReference type="GO" id="GO:0003723">
    <property type="term" value="F:RNA binding"/>
    <property type="evidence" value="ECO:0007669"/>
    <property type="project" value="InterPro"/>
</dbReference>
<keyword evidence="2" id="KW-1185">Reference proteome</keyword>
<evidence type="ECO:0000313" key="1">
    <source>
        <dbReference type="EMBL" id="VVC26867.1"/>
    </source>
</evidence>
<accession>A0A5E4M4E9</accession>
<dbReference type="AlphaFoldDB" id="A0A5E4M4E9"/>
<protein>
    <submittedName>
        <fullName evidence="1">Nucleocapsid, Phlebovirus/Tenuivirus</fullName>
    </submittedName>
</protein>
<dbReference type="EMBL" id="CABPRJ010000050">
    <property type="protein sequence ID" value="VVC26867.1"/>
    <property type="molecule type" value="Genomic_DNA"/>
</dbReference>
<reference evidence="1 2" key="1">
    <citation type="submission" date="2019-08" db="EMBL/GenBank/DDBJ databases">
        <authorList>
            <person name="Alioto T."/>
            <person name="Alioto T."/>
            <person name="Gomez Garrido J."/>
        </authorList>
    </citation>
    <scope>NUCLEOTIDE SEQUENCE [LARGE SCALE GENOMIC DNA]</scope>
</reference>
<sequence length="256" mass="29651">MMEMAEIRETFNGIVVNEGGAANEYTLDFDPEFVMTCVLRVLEKDIKNKPDLYKLIQIGVERGNNLENILKTSKPEFVIELKRLIKEYYLVSKANKSKNSLTLSRICDSFPLITCSYIRHAINPTVSVSKMQSMSRNYPTVMMTSAFTFLIPNKNETFCMLLKKAHMLHQYEFFDTIRGNRMRSHSVERNRDLINDVMKCTNAAIEASHITYDTQMEFLKEHNLITTADDNIITVSEEVLEAVEVWGNKLIEYYED</sequence>
<name>A0A5E4M4E9_9HEMI</name>
<proteinExistence type="predicted"/>